<dbReference type="RefSeq" id="WP_157298056.1">
    <property type="nucleotide sequence ID" value="NZ_BAAAZB010000005.1"/>
</dbReference>
<evidence type="ECO:0000313" key="1">
    <source>
        <dbReference type="EMBL" id="MVT39377.1"/>
    </source>
</evidence>
<organism evidence="1 2">
    <name type="scientific">Chitinophaga oryziterrae</name>
    <dbReference type="NCBI Taxonomy" id="1031224"/>
    <lineage>
        <taxon>Bacteria</taxon>
        <taxon>Pseudomonadati</taxon>
        <taxon>Bacteroidota</taxon>
        <taxon>Chitinophagia</taxon>
        <taxon>Chitinophagales</taxon>
        <taxon>Chitinophagaceae</taxon>
        <taxon>Chitinophaga</taxon>
    </lineage>
</organism>
<evidence type="ECO:0000313" key="2">
    <source>
        <dbReference type="Proteomes" id="UP000468388"/>
    </source>
</evidence>
<name>A0A6N8J2D8_9BACT</name>
<reference evidence="1 2" key="1">
    <citation type="submission" date="2019-12" db="EMBL/GenBank/DDBJ databases">
        <title>The draft genomic sequence of strain Chitinophaga oryziterrae JCM 16595.</title>
        <authorList>
            <person name="Zhang X."/>
        </authorList>
    </citation>
    <scope>NUCLEOTIDE SEQUENCE [LARGE SCALE GENOMIC DNA]</scope>
    <source>
        <strain evidence="1 2">JCM 16595</strain>
    </source>
</reference>
<protein>
    <submittedName>
        <fullName evidence="1">Uncharacterized protein</fullName>
    </submittedName>
</protein>
<dbReference type="OrthoDB" id="673651at2"/>
<comment type="caution">
    <text evidence="1">The sequence shown here is derived from an EMBL/GenBank/DDBJ whole genome shotgun (WGS) entry which is preliminary data.</text>
</comment>
<gene>
    <name evidence="1" type="ORF">GO495_02160</name>
</gene>
<proteinExistence type="predicted"/>
<dbReference type="EMBL" id="WRXO01000001">
    <property type="protein sequence ID" value="MVT39377.1"/>
    <property type="molecule type" value="Genomic_DNA"/>
</dbReference>
<keyword evidence="2" id="KW-1185">Reference proteome</keyword>
<sequence>MKHEIQRQLPAKPSMEVSKRLLQADKYDYTDEEVSLIIDFLHRLAAIDLNIYEDAIRKDTPVIQIKEYKDDHSAKSIPISQGQHRRTG</sequence>
<dbReference type="AlphaFoldDB" id="A0A6N8J2D8"/>
<accession>A0A6N8J2D8</accession>
<dbReference type="Proteomes" id="UP000468388">
    <property type="component" value="Unassembled WGS sequence"/>
</dbReference>